<reference evidence="1" key="1">
    <citation type="submission" date="2018-05" db="EMBL/GenBank/DDBJ databases">
        <authorList>
            <person name="Lanie J.A."/>
            <person name="Ng W.-L."/>
            <person name="Kazmierczak K.M."/>
            <person name="Andrzejewski T.M."/>
            <person name="Davidsen T.M."/>
            <person name="Wayne K.J."/>
            <person name="Tettelin H."/>
            <person name="Glass J.I."/>
            <person name="Rusch D."/>
            <person name="Podicherti R."/>
            <person name="Tsui H.-C.T."/>
            <person name="Winkler M.E."/>
        </authorList>
    </citation>
    <scope>NUCLEOTIDE SEQUENCE</scope>
</reference>
<dbReference type="AlphaFoldDB" id="A0A382WVC5"/>
<gene>
    <name evidence="1" type="ORF">METZ01_LOCUS415710</name>
</gene>
<sequence>MAFLQKRVAGPVTLANIATMATAPGSASYTAGTGVTTIVKQMMFSNITSSTQQVSVWLFDGSGSIADSDIVFHSLDLAAYETMLINLSLVMVDGEAIYAGAGNASSVNMTVSGIEET</sequence>
<dbReference type="EMBL" id="UINC01162868">
    <property type="protein sequence ID" value="SVD62856.1"/>
    <property type="molecule type" value="Genomic_DNA"/>
</dbReference>
<organism evidence="1">
    <name type="scientific">marine metagenome</name>
    <dbReference type="NCBI Taxonomy" id="408172"/>
    <lineage>
        <taxon>unclassified sequences</taxon>
        <taxon>metagenomes</taxon>
        <taxon>ecological metagenomes</taxon>
    </lineage>
</organism>
<proteinExistence type="predicted"/>
<evidence type="ECO:0000313" key="1">
    <source>
        <dbReference type="EMBL" id="SVD62856.1"/>
    </source>
</evidence>
<accession>A0A382WVC5</accession>
<name>A0A382WVC5_9ZZZZ</name>
<protein>
    <submittedName>
        <fullName evidence="1">Uncharacterized protein</fullName>
    </submittedName>
</protein>